<reference evidence="9" key="1">
    <citation type="journal article" date="2017" name="Genome Announc.">
        <title>Draft Genome Sequence of Terrimicrobium sacchariphilum NM-5T, a Facultative Anaerobic Soil Bacterium of the Class Spartobacteria.</title>
        <authorList>
            <person name="Qiu Y.L."/>
            <person name="Tourlousse D.M."/>
            <person name="Matsuura N."/>
            <person name="Ohashi A."/>
            <person name="Sekiguchi Y."/>
        </authorList>
    </citation>
    <scope>NUCLEOTIDE SEQUENCE [LARGE SCALE GENOMIC DNA]</scope>
    <source>
        <strain evidence="9">NM-5</strain>
    </source>
</reference>
<keyword evidence="9" id="KW-1185">Reference proteome</keyword>
<dbReference type="EMBL" id="BDCO01000002">
    <property type="protein sequence ID" value="GAT34914.1"/>
    <property type="molecule type" value="Genomic_DNA"/>
</dbReference>
<feature type="disulfide bond" description="Interchain (with AhpC); in linked form" evidence="6">
    <location>
        <position position="136"/>
    </location>
</feature>
<evidence type="ECO:0000256" key="5">
    <source>
        <dbReference type="ARBA" id="ARBA00023284"/>
    </source>
</evidence>
<comment type="caution">
    <text evidence="8">The sequence shown here is derived from an EMBL/GenBank/DDBJ whole genome shotgun (WGS) entry which is preliminary data.</text>
</comment>
<organism evidence="8 9">
    <name type="scientific">Terrimicrobium sacchariphilum</name>
    <dbReference type="NCBI Taxonomy" id="690879"/>
    <lineage>
        <taxon>Bacteria</taxon>
        <taxon>Pseudomonadati</taxon>
        <taxon>Verrucomicrobiota</taxon>
        <taxon>Terrimicrobiia</taxon>
        <taxon>Terrimicrobiales</taxon>
        <taxon>Terrimicrobiaceae</taxon>
        <taxon>Terrimicrobium</taxon>
    </lineage>
</organism>
<evidence type="ECO:0000256" key="3">
    <source>
        <dbReference type="ARBA" id="ARBA00023002"/>
    </source>
</evidence>
<comment type="similarity">
    <text evidence="6">Belongs to the AhpD family.</text>
</comment>
<keyword evidence="3 6" id="KW-0560">Oxidoreductase</keyword>
<name>A0A146GDZ4_TERSA</name>
<feature type="active site" description="Proton donor" evidence="6">
    <location>
        <position position="133"/>
    </location>
</feature>
<evidence type="ECO:0000313" key="8">
    <source>
        <dbReference type="EMBL" id="GAT34914.1"/>
    </source>
</evidence>
<keyword evidence="2 6" id="KW-0049">Antioxidant</keyword>
<dbReference type="GO" id="GO:0051920">
    <property type="term" value="F:peroxiredoxin activity"/>
    <property type="evidence" value="ECO:0007669"/>
    <property type="project" value="InterPro"/>
</dbReference>
<dbReference type="PANTHER" id="PTHR33930">
    <property type="entry name" value="ALKYL HYDROPEROXIDE REDUCTASE AHPD"/>
    <property type="match status" value="1"/>
</dbReference>
<dbReference type="AlphaFoldDB" id="A0A146GDZ4"/>
<accession>A0A146GDZ4</accession>
<dbReference type="PANTHER" id="PTHR33930:SF7">
    <property type="entry name" value="ALKYL HYDROPEROXIDE REDUCTASE AHPD"/>
    <property type="match status" value="1"/>
</dbReference>
<dbReference type="InterPro" id="IPR029032">
    <property type="entry name" value="AhpD-like"/>
</dbReference>
<dbReference type="Proteomes" id="UP000076023">
    <property type="component" value="Unassembled WGS sequence"/>
</dbReference>
<keyword evidence="4 6" id="KW-1015">Disulfide bond</keyword>
<dbReference type="InParanoid" id="A0A146GDZ4"/>
<dbReference type="STRING" id="690879.TSACC_23348"/>
<dbReference type="InterPro" id="IPR004674">
    <property type="entry name" value="AhpD"/>
</dbReference>
<protein>
    <recommendedName>
        <fullName evidence="6">Alkyl hydroperoxide reductase AhpD</fullName>
        <ecNumber evidence="6">1.11.1.28</ecNumber>
    </recommendedName>
    <alternativeName>
        <fullName evidence="6">Alkylhydroperoxidase AhpD</fullName>
    </alternativeName>
</protein>
<keyword evidence="1 6" id="KW-0575">Peroxidase</keyword>
<evidence type="ECO:0000256" key="1">
    <source>
        <dbReference type="ARBA" id="ARBA00022559"/>
    </source>
</evidence>
<gene>
    <name evidence="6" type="primary">ahpD</name>
    <name evidence="8" type="ORF">TSACC_23348</name>
</gene>
<comment type="catalytic activity">
    <reaction evidence="6">
        <text>N(6)-[(R)-dihydrolipoyl]-L-lysyl-[lipoyl-carrier protein] + a hydroperoxide = N(6)-[(R)-lipoyl]-L-lysyl-[lipoyl-carrier protein] + an alcohol + H2O</text>
        <dbReference type="Rhea" id="RHEA:62636"/>
        <dbReference type="Rhea" id="RHEA-COMP:10502"/>
        <dbReference type="Rhea" id="RHEA-COMP:16355"/>
        <dbReference type="ChEBI" id="CHEBI:15377"/>
        <dbReference type="ChEBI" id="CHEBI:30879"/>
        <dbReference type="ChEBI" id="CHEBI:35924"/>
        <dbReference type="ChEBI" id="CHEBI:83099"/>
        <dbReference type="ChEBI" id="CHEBI:83100"/>
        <dbReference type="EC" id="1.11.1.28"/>
    </reaction>
</comment>
<comment type="function">
    <text evidence="6">Antioxidant protein with alkyl hydroperoxidase activity. Required for the reduction of the AhpC active site cysteine residues and for the regeneration of the AhpC enzyme activity.</text>
</comment>
<sequence>MSALESLRDKLPEAAKDLKLNLQAILRPENLTQDQVWGCVLASAFFLGDEALTLALVEEGRANAVTEELIDDARAAASIMGMNTVYYRFRHLVEKESYNSIPPRLRMMRMSQLKTDKATFELMSMSCAALAGCGMCLQAHEATLVQHGISEAGVNDSIRIAAVLSGVKIALSIPA</sequence>
<evidence type="ECO:0000259" key="7">
    <source>
        <dbReference type="Pfam" id="PF02627"/>
    </source>
</evidence>
<dbReference type="InterPro" id="IPR004675">
    <property type="entry name" value="AhpD_core"/>
</dbReference>
<evidence type="ECO:0000256" key="4">
    <source>
        <dbReference type="ARBA" id="ARBA00023157"/>
    </source>
</evidence>
<dbReference type="InterPro" id="IPR003779">
    <property type="entry name" value="CMD-like"/>
</dbReference>
<feature type="domain" description="Carboxymuconolactone decarboxylase-like" evidence="7">
    <location>
        <begin position="115"/>
        <end position="168"/>
    </location>
</feature>
<dbReference type="NCBIfam" id="TIGR00778">
    <property type="entry name" value="ahpD_dom"/>
    <property type="match status" value="1"/>
</dbReference>
<dbReference type="EC" id="1.11.1.28" evidence="6"/>
<evidence type="ECO:0000256" key="6">
    <source>
        <dbReference type="HAMAP-Rule" id="MF_01676"/>
    </source>
</evidence>
<keyword evidence="5 6" id="KW-0676">Redox-active center</keyword>
<feature type="disulfide bond" evidence="6">
    <location>
        <begin position="133"/>
        <end position="136"/>
    </location>
</feature>
<evidence type="ECO:0000313" key="9">
    <source>
        <dbReference type="Proteomes" id="UP000076023"/>
    </source>
</evidence>
<dbReference type="GO" id="GO:0045454">
    <property type="term" value="P:cell redox homeostasis"/>
    <property type="evidence" value="ECO:0007669"/>
    <property type="project" value="TreeGrafter"/>
</dbReference>
<dbReference type="HAMAP" id="MF_01676">
    <property type="entry name" value="AhpD"/>
    <property type="match status" value="1"/>
</dbReference>
<feature type="active site" description="Cysteine sulfenic acid (-SOH) intermediate" evidence="6">
    <location>
        <position position="136"/>
    </location>
</feature>
<dbReference type="RefSeq" id="WP_075080504.1">
    <property type="nucleotide sequence ID" value="NZ_BDCO01000002.1"/>
</dbReference>
<dbReference type="GO" id="GO:0032843">
    <property type="term" value="F:hydroperoxide reductase activity"/>
    <property type="evidence" value="ECO:0007669"/>
    <property type="project" value="InterPro"/>
</dbReference>
<dbReference type="OrthoDB" id="9801997at2"/>
<dbReference type="SUPFAM" id="SSF69118">
    <property type="entry name" value="AhpD-like"/>
    <property type="match status" value="1"/>
</dbReference>
<dbReference type="Pfam" id="PF02627">
    <property type="entry name" value="CMD"/>
    <property type="match status" value="1"/>
</dbReference>
<evidence type="ECO:0000256" key="2">
    <source>
        <dbReference type="ARBA" id="ARBA00022862"/>
    </source>
</evidence>
<dbReference type="GO" id="GO:0015036">
    <property type="term" value="F:disulfide oxidoreductase activity"/>
    <property type="evidence" value="ECO:0007669"/>
    <property type="project" value="TreeGrafter"/>
</dbReference>
<dbReference type="Gene3D" id="1.20.1290.10">
    <property type="entry name" value="AhpD-like"/>
    <property type="match status" value="1"/>
</dbReference>
<proteinExistence type="inferred from homology"/>
<dbReference type="GO" id="GO:0006979">
    <property type="term" value="P:response to oxidative stress"/>
    <property type="evidence" value="ECO:0007669"/>
    <property type="project" value="InterPro"/>
</dbReference>